<dbReference type="Gramene" id="KOM43090">
    <property type="protein sequence ID" value="KOM43090"/>
    <property type="gene ID" value="LR48_Vigan05g069400"/>
</dbReference>
<evidence type="ECO:0000313" key="2">
    <source>
        <dbReference type="Proteomes" id="UP000053144"/>
    </source>
</evidence>
<dbReference type="Proteomes" id="UP000053144">
    <property type="component" value="Chromosome 5"/>
</dbReference>
<dbReference type="AlphaFoldDB" id="A0A0L9UJN7"/>
<gene>
    <name evidence="1" type="ORF">LR48_Vigan05g069400</name>
</gene>
<reference evidence="2" key="1">
    <citation type="journal article" date="2015" name="Proc. Natl. Acad. Sci. U.S.A.">
        <title>Genome sequencing of adzuki bean (Vigna angularis) provides insight into high starch and low fat accumulation and domestication.</title>
        <authorList>
            <person name="Yang K."/>
            <person name="Tian Z."/>
            <person name="Chen C."/>
            <person name="Luo L."/>
            <person name="Zhao B."/>
            <person name="Wang Z."/>
            <person name="Yu L."/>
            <person name="Li Y."/>
            <person name="Sun Y."/>
            <person name="Li W."/>
            <person name="Chen Y."/>
            <person name="Li Y."/>
            <person name="Zhang Y."/>
            <person name="Ai D."/>
            <person name="Zhao J."/>
            <person name="Shang C."/>
            <person name="Ma Y."/>
            <person name="Wu B."/>
            <person name="Wang M."/>
            <person name="Gao L."/>
            <person name="Sun D."/>
            <person name="Zhang P."/>
            <person name="Guo F."/>
            <person name="Wang W."/>
            <person name="Li Y."/>
            <person name="Wang J."/>
            <person name="Varshney R.K."/>
            <person name="Wang J."/>
            <person name="Ling H.Q."/>
            <person name="Wan P."/>
        </authorList>
    </citation>
    <scope>NUCLEOTIDE SEQUENCE</scope>
    <source>
        <strain evidence="2">cv. Jingnong 6</strain>
    </source>
</reference>
<protein>
    <submittedName>
        <fullName evidence="1">Uncharacterized protein</fullName>
    </submittedName>
</protein>
<accession>A0A0L9UJN7</accession>
<organism evidence="1 2">
    <name type="scientific">Phaseolus angularis</name>
    <name type="common">Azuki bean</name>
    <name type="synonym">Vigna angularis</name>
    <dbReference type="NCBI Taxonomy" id="3914"/>
    <lineage>
        <taxon>Eukaryota</taxon>
        <taxon>Viridiplantae</taxon>
        <taxon>Streptophyta</taxon>
        <taxon>Embryophyta</taxon>
        <taxon>Tracheophyta</taxon>
        <taxon>Spermatophyta</taxon>
        <taxon>Magnoliopsida</taxon>
        <taxon>eudicotyledons</taxon>
        <taxon>Gunneridae</taxon>
        <taxon>Pentapetalae</taxon>
        <taxon>rosids</taxon>
        <taxon>fabids</taxon>
        <taxon>Fabales</taxon>
        <taxon>Fabaceae</taxon>
        <taxon>Papilionoideae</taxon>
        <taxon>50 kb inversion clade</taxon>
        <taxon>NPAAA clade</taxon>
        <taxon>indigoferoid/millettioid clade</taxon>
        <taxon>Phaseoleae</taxon>
        <taxon>Vigna</taxon>
    </lineage>
</organism>
<evidence type="ECO:0000313" key="1">
    <source>
        <dbReference type="EMBL" id="KOM43090.1"/>
    </source>
</evidence>
<name>A0A0L9UJN7_PHAAN</name>
<dbReference type="EMBL" id="CM003375">
    <property type="protein sequence ID" value="KOM43090.1"/>
    <property type="molecule type" value="Genomic_DNA"/>
</dbReference>
<proteinExistence type="predicted"/>
<sequence>MIKLREEFLGLHLVKRKVGGWRHSCHDPKERGELLDVRGDSKRNWLHSIEGCTVQRGPYATYTCTSSKEKMEAPRSRPSPARLRRWRASRDKAWTCWNETSSRHQEERNFFGHPECRSSRFRGSSREAHGLVKNSRAHSI</sequence>